<name>A0A0M0KW62_9BACI</name>
<comment type="caution">
    <text evidence="1">The sequence shown here is derived from an EMBL/GenBank/DDBJ whole genome shotgun (WGS) entry which is preliminary data.</text>
</comment>
<sequence>MLVGLCVHQFEGVAVLHEEKLETKTLSQFYPKGFDHVSKIAILNGSSGAKKTTTDKQSIVPFINSIKDIPFIPDENQERRVGFRYNVTFYNDKKSIFSFSMTNVDGHYYHTEPDLYPIVDTFYKQLNVEEIAP</sequence>
<gene>
    <name evidence="1" type="ORF">AMD01_16910</name>
</gene>
<protein>
    <submittedName>
        <fullName evidence="1">Uncharacterized protein</fullName>
    </submittedName>
</protein>
<reference evidence="2" key="1">
    <citation type="submission" date="2015-08" db="EMBL/GenBank/DDBJ databases">
        <title>Fjat-14210 dsm16467.</title>
        <authorList>
            <person name="Liu B."/>
            <person name="Wang J."/>
            <person name="Zhu Y."/>
            <person name="Liu G."/>
            <person name="Chen Q."/>
            <person name="Chen Z."/>
            <person name="Lan J."/>
            <person name="Che J."/>
            <person name="Ge C."/>
            <person name="Shi H."/>
            <person name="Pan Z."/>
            <person name="Liu X."/>
        </authorList>
    </citation>
    <scope>NUCLEOTIDE SEQUENCE [LARGE SCALE GENOMIC DNA]</scope>
    <source>
        <strain evidence="2">DSM 16467</strain>
    </source>
</reference>
<dbReference type="STRING" id="284581.AMD01_16910"/>
<accession>A0A0M0KW62</accession>
<keyword evidence="2" id="KW-1185">Reference proteome</keyword>
<dbReference type="PATRIC" id="fig|284581.3.peg.2886"/>
<evidence type="ECO:0000313" key="1">
    <source>
        <dbReference type="EMBL" id="KOO43060.1"/>
    </source>
</evidence>
<proteinExistence type="predicted"/>
<dbReference type="AlphaFoldDB" id="A0A0M0KW62"/>
<evidence type="ECO:0000313" key="2">
    <source>
        <dbReference type="Proteomes" id="UP000037558"/>
    </source>
</evidence>
<dbReference type="EMBL" id="LILC01000023">
    <property type="protein sequence ID" value="KOO43060.1"/>
    <property type="molecule type" value="Genomic_DNA"/>
</dbReference>
<organism evidence="1 2">
    <name type="scientific">Priestia koreensis</name>
    <dbReference type="NCBI Taxonomy" id="284581"/>
    <lineage>
        <taxon>Bacteria</taxon>
        <taxon>Bacillati</taxon>
        <taxon>Bacillota</taxon>
        <taxon>Bacilli</taxon>
        <taxon>Bacillales</taxon>
        <taxon>Bacillaceae</taxon>
        <taxon>Priestia</taxon>
    </lineage>
</organism>
<dbReference type="Proteomes" id="UP000037558">
    <property type="component" value="Unassembled WGS sequence"/>
</dbReference>